<protein>
    <recommendedName>
        <fullName evidence="4">DUF4198 domain-containing protein</fullName>
    </recommendedName>
</protein>
<reference evidence="2 3" key="1">
    <citation type="submission" date="2011-10" db="EMBL/GenBank/DDBJ databases">
        <title>The Genome Sequence of Fusobacterium sp. 4_1_13.</title>
        <authorList>
            <consortium name="The Broad Institute Genome Sequencing Platform"/>
            <person name="Earl A."/>
            <person name="Ward D."/>
            <person name="Feldgarden M."/>
            <person name="Gevers D."/>
            <person name="Strauss J."/>
            <person name="Ambrose C."/>
            <person name="Allen-Vercoe E."/>
            <person name="Young S.K."/>
            <person name="Zeng Q."/>
            <person name="Gargeya S."/>
            <person name="Fitzgerald M."/>
            <person name="Haas B."/>
            <person name="Abouelleil A."/>
            <person name="Alvarado L."/>
            <person name="Arachchi H.M."/>
            <person name="Berlin A."/>
            <person name="Brown A."/>
            <person name="Chapman S.B."/>
            <person name="Chen Z."/>
            <person name="Dunbar C."/>
            <person name="Freedman E."/>
            <person name="Gearin G."/>
            <person name="Goldberg J."/>
            <person name="Griggs A."/>
            <person name="Gujja S."/>
            <person name="Heiman D."/>
            <person name="Howarth C."/>
            <person name="Larson L."/>
            <person name="Lui A."/>
            <person name="MacDonald P.J."/>
            <person name="Montmayeur A."/>
            <person name="Murphy C."/>
            <person name="Neiman D."/>
            <person name="Pearson M."/>
            <person name="Priest M."/>
            <person name="Roberts A."/>
            <person name="Saif S."/>
            <person name="Shea T."/>
            <person name="Shenoy N."/>
            <person name="Sisk P."/>
            <person name="Stolte C."/>
            <person name="Sykes S."/>
            <person name="Wortman J."/>
            <person name="Nusbaum C."/>
            <person name="Birren B."/>
        </authorList>
    </citation>
    <scope>NUCLEOTIDE SEQUENCE [LARGE SCALE GENOMIC DNA]</scope>
    <source>
        <strain evidence="2 3">4_1_13</strain>
    </source>
</reference>
<evidence type="ECO:0000313" key="2">
    <source>
        <dbReference type="EMBL" id="EEO39743.1"/>
    </source>
</evidence>
<organism evidence="2 3">
    <name type="scientific">Fusobacterium vincentii 4_1_13</name>
    <dbReference type="NCBI Taxonomy" id="469606"/>
    <lineage>
        <taxon>Bacteria</taxon>
        <taxon>Fusobacteriati</taxon>
        <taxon>Fusobacteriota</taxon>
        <taxon>Fusobacteriia</taxon>
        <taxon>Fusobacteriales</taxon>
        <taxon>Fusobacteriaceae</taxon>
        <taxon>Fusobacterium</taxon>
    </lineage>
</organism>
<sequence>MLSKKLLIGAIVATMSVSSFAHFQMIYTPDSDISGKSSVPFELIFTHPSDGVEAHSMDIGKDEKGTINPVVEFFSVHNGEKTDLKAGLKASKFGPTSKQVTSYKFNLDKNSGLKGGGDWGLVFVPAPYYEPSEEVYIQQITKVLVNKDDLATDWSKRLANGYPEIIPLSNPITWKGEIFRGQVVDKAGKPVANAEIEIEYLNANIKNSKFVGELQKEKTATVIYADENGYFSFVPIHKGYWGFAALGAGGKMKHNGKELSQDAVLWIEAK</sequence>
<proteinExistence type="predicted"/>
<dbReference type="RefSeq" id="WP_008802632.1">
    <property type="nucleotide sequence ID" value="NZ_KQ235735.1"/>
</dbReference>
<name>A0A0M1VT56_FUSVC</name>
<dbReference type="AlphaFoldDB" id="A0A0M1VT56"/>
<evidence type="ECO:0000256" key="1">
    <source>
        <dbReference type="SAM" id="SignalP"/>
    </source>
</evidence>
<accession>A0A0M1VT56</accession>
<keyword evidence="1" id="KW-0732">Signal</keyword>
<dbReference type="InterPro" id="IPR019613">
    <property type="entry name" value="DUF4198"/>
</dbReference>
<dbReference type="eggNOG" id="COG5266">
    <property type="taxonomic scope" value="Bacteria"/>
</dbReference>
<evidence type="ECO:0000313" key="3">
    <source>
        <dbReference type="Proteomes" id="UP000004925"/>
    </source>
</evidence>
<comment type="caution">
    <text evidence="2">The sequence shown here is derived from an EMBL/GenBank/DDBJ whole genome shotgun (WGS) entry which is preliminary data.</text>
</comment>
<gene>
    <name evidence="2" type="ORF">FSCG_00456</name>
</gene>
<dbReference type="SUPFAM" id="SSF49464">
    <property type="entry name" value="Carboxypeptidase regulatory domain-like"/>
    <property type="match status" value="1"/>
</dbReference>
<dbReference type="HOGENOM" id="CLU_058596_0_0_0"/>
<evidence type="ECO:0008006" key="4">
    <source>
        <dbReference type="Google" id="ProtNLM"/>
    </source>
</evidence>
<feature type="signal peptide" evidence="1">
    <location>
        <begin position="1"/>
        <end position="21"/>
    </location>
</feature>
<dbReference type="Pfam" id="PF10670">
    <property type="entry name" value="DUF4198"/>
    <property type="match status" value="1"/>
</dbReference>
<dbReference type="EMBL" id="ACDE02000013">
    <property type="protein sequence ID" value="EEO39743.1"/>
    <property type="molecule type" value="Genomic_DNA"/>
</dbReference>
<dbReference type="InterPro" id="IPR008969">
    <property type="entry name" value="CarboxyPept-like_regulatory"/>
</dbReference>
<dbReference type="Proteomes" id="UP000004925">
    <property type="component" value="Unassembled WGS sequence"/>
</dbReference>
<feature type="chain" id="PRO_5005624881" description="DUF4198 domain-containing protein" evidence="1">
    <location>
        <begin position="22"/>
        <end position="270"/>
    </location>
</feature>